<dbReference type="Proteomes" id="UP000501374">
    <property type="component" value="Chromosome"/>
</dbReference>
<dbReference type="EMBL" id="CP035727">
    <property type="protein sequence ID" value="QIW22145.1"/>
    <property type="molecule type" value="Genomic_DNA"/>
</dbReference>
<name>A0A6H0TP94_BACTU</name>
<feature type="domain" description="Activator of Hsp90 ATPase homologue 1/2-like C-terminal" evidence="2">
    <location>
        <begin position="26"/>
        <end position="136"/>
    </location>
</feature>
<organism evidence="3 4">
    <name type="scientific">Bacillus thuringiensis serovar andalousiensis</name>
    <dbReference type="NCBI Taxonomy" id="257985"/>
    <lineage>
        <taxon>Bacteria</taxon>
        <taxon>Bacillati</taxon>
        <taxon>Bacillota</taxon>
        <taxon>Bacilli</taxon>
        <taxon>Bacillales</taxon>
        <taxon>Bacillaceae</taxon>
        <taxon>Bacillus</taxon>
        <taxon>Bacillus cereus group</taxon>
    </lineage>
</organism>
<evidence type="ECO:0000313" key="4">
    <source>
        <dbReference type="Proteomes" id="UP000501374"/>
    </source>
</evidence>
<gene>
    <name evidence="3" type="ORF">EVG22_28980</name>
</gene>
<accession>A0A6H0TP94</accession>
<dbReference type="InterPro" id="IPR023393">
    <property type="entry name" value="START-like_dom_sf"/>
</dbReference>
<dbReference type="Gene3D" id="3.30.530.20">
    <property type="match status" value="1"/>
</dbReference>
<dbReference type="RefSeq" id="WP_172555728.1">
    <property type="nucleotide sequence ID" value="NZ_CP035727.2"/>
</dbReference>
<evidence type="ECO:0000313" key="3">
    <source>
        <dbReference type="EMBL" id="QIW22145.1"/>
    </source>
</evidence>
<dbReference type="AlphaFoldDB" id="A0A6H0TP94"/>
<evidence type="ECO:0000259" key="2">
    <source>
        <dbReference type="Pfam" id="PF08327"/>
    </source>
</evidence>
<protein>
    <submittedName>
        <fullName evidence="3">SRPBCC domain-containing protein</fullName>
    </submittedName>
</protein>
<dbReference type="Pfam" id="PF08327">
    <property type="entry name" value="AHSA1"/>
    <property type="match status" value="1"/>
</dbReference>
<dbReference type="SUPFAM" id="SSF55961">
    <property type="entry name" value="Bet v1-like"/>
    <property type="match status" value="1"/>
</dbReference>
<dbReference type="CDD" id="cd07814">
    <property type="entry name" value="SRPBCC_CalC_Aha1-like"/>
    <property type="match status" value="1"/>
</dbReference>
<sequence>MDNHRIIGQTKSVGFQVGVRRIFPISQEKAWELITSEEGLNLWLGESSSIILQPGQKYITKTGTGEIRVVKPLQQLRLTWQKEEWERPSTVQVRIISKVSNKTTISFHQENLSDKNVREEMKVYWEKVLEGIRERLQNSI</sequence>
<reference evidence="4" key="1">
    <citation type="submission" date="2019-02" db="EMBL/GenBank/DDBJ databases">
        <title>Structural and Functional analysis of Lanthipeptide from Bacillus thuringiensis serovar andalousiensis B23193.</title>
        <authorList>
            <person name="Andreeva J.V."/>
            <person name="Grigoreva A."/>
        </authorList>
    </citation>
    <scope>NUCLEOTIDE SEQUENCE [LARGE SCALE GENOMIC DNA]</scope>
    <source>
        <strain evidence="4">B23193</strain>
    </source>
</reference>
<comment type="similarity">
    <text evidence="1">Belongs to the AHA1 family.</text>
</comment>
<dbReference type="InterPro" id="IPR013538">
    <property type="entry name" value="ASHA1/2-like_C"/>
</dbReference>
<evidence type="ECO:0000256" key="1">
    <source>
        <dbReference type="ARBA" id="ARBA00006817"/>
    </source>
</evidence>
<proteinExistence type="inferred from homology"/>